<dbReference type="AlphaFoldDB" id="A0A2K3E2B7"/>
<protein>
    <submittedName>
        <fullName evidence="2">Uncharacterized protein</fullName>
    </submittedName>
</protein>
<feature type="compositionally biased region" description="Gly residues" evidence="1">
    <location>
        <begin position="40"/>
        <end position="58"/>
    </location>
</feature>
<feature type="region of interest" description="Disordered" evidence="1">
    <location>
        <begin position="1"/>
        <end position="135"/>
    </location>
</feature>
<reference evidence="2 3" key="1">
    <citation type="journal article" date="2007" name="Science">
        <title>The Chlamydomonas genome reveals the evolution of key animal and plant functions.</title>
        <authorList>
            <person name="Merchant S.S."/>
            <person name="Prochnik S.E."/>
            <person name="Vallon O."/>
            <person name="Harris E.H."/>
            <person name="Karpowicz S.J."/>
            <person name="Witman G.B."/>
            <person name="Terry A."/>
            <person name="Salamov A."/>
            <person name="Fritz-Laylin L.K."/>
            <person name="Marechal-Drouard L."/>
            <person name="Marshall W.F."/>
            <person name="Qu L.H."/>
            <person name="Nelson D.R."/>
            <person name="Sanderfoot A.A."/>
            <person name="Spalding M.H."/>
            <person name="Kapitonov V.V."/>
            <person name="Ren Q."/>
            <person name="Ferris P."/>
            <person name="Lindquist E."/>
            <person name="Shapiro H."/>
            <person name="Lucas S.M."/>
            <person name="Grimwood J."/>
            <person name="Schmutz J."/>
            <person name="Cardol P."/>
            <person name="Cerutti H."/>
            <person name="Chanfreau G."/>
            <person name="Chen C.L."/>
            <person name="Cognat V."/>
            <person name="Croft M.T."/>
            <person name="Dent R."/>
            <person name="Dutcher S."/>
            <person name="Fernandez E."/>
            <person name="Fukuzawa H."/>
            <person name="Gonzalez-Ballester D."/>
            <person name="Gonzalez-Halphen D."/>
            <person name="Hallmann A."/>
            <person name="Hanikenne M."/>
            <person name="Hippler M."/>
            <person name="Inwood W."/>
            <person name="Jabbari K."/>
            <person name="Kalanon M."/>
            <person name="Kuras R."/>
            <person name="Lefebvre P.A."/>
            <person name="Lemaire S.D."/>
            <person name="Lobanov A.V."/>
            <person name="Lohr M."/>
            <person name="Manuell A."/>
            <person name="Meier I."/>
            <person name="Mets L."/>
            <person name="Mittag M."/>
            <person name="Mittelmeier T."/>
            <person name="Moroney J.V."/>
            <person name="Moseley J."/>
            <person name="Napoli C."/>
            <person name="Nedelcu A.M."/>
            <person name="Niyogi K."/>
            <person name="Novoselov S.V."/>
            <person name="Paulsen I.T."/>
            <person name="Pazour G."/>
            <person name="Purton S."/>
            <person name="Ral J.P."/>
            <person name="Riano-Pachon D.M."/>
            <person name="Riekhof W."/>
            <person name="Rymarquis L."/>
            <person name="Schroda M."/>
            <person name="Stern D."/>
            <person name="Umen J."/>
            <person name="Willows R."/>
            <person name="Wilson N."/>
            <person name="Zimmer S.L."/>
            <person name="Allmer J."/>
            <person name="Balk J."/>
            <person name="Bisova K."/>
            <person name="Chen C.J."/>
            <person name="Elias M."/>
            <person name="Gendler K."/>
            <person name="Hauser C."/>
            <person name="Lamb M.R."/>
            <person name="Ledford H."/>
            <person name="Long J.C."/>
            <person name="Minagawa J."/>
            <person name="Page M.D."/>
            <person name="Pan J."/>
            <person name="Pootakham W."/>
            <person name="Roje S."/>
            <person name="Rose A."/>
            <person name="Stahlberg E."/>
            <person name="Terauchi A.M."/>
            <person name="Yang P."/>
            <person name="Ball S."/>
            <person name="Bowler C."/>
            <person name="Dieckmann C.L."/>
            <person name="Gladyshev V.N."/>
            <person name="Green P."/>
            <person name="Jorgensen R."/>
            <person name="Mayfield S."/>
            <person name="Mueller-Roeber B."/>
            <person name="Rajamani S."/>
            <person name="Sayre R.T."/>
            <person name="Brokstein P."/>
            <person name="Dubchak I."/>
            <person name="Goodstein D."/>
            <person name="Hornick L."/>
            <person name="Huang Y.W."/>
            <person name="Jhaveri J."/>
            <person name="Luo Y."/>
            <person name="Martinez D."/>
            <person name="Ngau W.C."/>
            <person name="Otillar B."/>
            <person name="Poliakov A."/>
            <person name="Porter A."/>
            <person name="Szajkowski L."/>
            <person name="Werner G."/>
            <person name="Zhou K."/>
            <person name="Grigoriev I.V."/>
            <person name="Rokhsar D.S."/>
            <person name="Grossman A.R."/>
        </authorList>
    </citation>
    <scope>NUCLEOTIDE SEQUENCE [LARGE SCALE GENOMIC DNA]</scope>
    <source>
        <strain evidence="3">CC-503</strain>
    </source>
</reference>
<feature type="compositionally biased region" description="Basic residues" evidence="1">
    <location>
        <begin position="1"/>
        <end position="17"/>
    </location>
</feature>
<evidence type="ECO:0000256" key="1">
    <source>
        <dbReference type="SAM" id="MobiDB-lite"/>
    </source>
</evidence>
<sequence>MGSHRCGLRRSAPRHGHVAALRRGGGDVAAAAQGPAGVAGPSGCGDGAGPGGCSGGAGPAPSSGGVHVHGRGSRQGRVEESAAVHPQRLGGRLLGPSAHPPAAAAAGSAAAACDSQQRAARRGPQPGGCTDPPAARCRRWPALVAAVARPRCRGP</sequence>
<dbReference type="Proteomes" id="UP000006906">
    <property type="component" value="Chromosome 2"/>
</dbReference>
<proteinExistence type="predicted"/>
<keyword evidence="3" id="KW-1185">Reference proteome</keyword>
<dbReference type="KEGG" id="cre:CHLRE_02g101786v5"/>
<dbReference type="EMBL" id="CM008963">
    <property type="protein sequence ID" value="PNW86930.1"/>
    <property type="molecule type" value="Genomic_DNA"/>
</dbReference>
<evidence type="ECO:0000313" key="2">
    <source>
        <dbReference type="EMBL" id="PNW86930.1"/>
    </source>
</evidence>
<dbReference type="GeneID" id="66052427"/>
<feature type="compositionally biased region" description="Low complexity" evidence="1">
    <location>
        <begin position="28"/>
        <end position="39"/>
    </location>
</feature>
<accession>A0A2K3E2B7</accession>
<name>A0A2K3E2B7_CHLRE</name>
<dbReference type="InParanoid" id="A0A2K3E2B7"/>
<dbReference type="Gramene" id="PNW86930">
    <property type="protein sequence ID" value="PNW86930"/>
    <property type="gene ID" value="CHLRE_02g101786v5"/>
</dbReference>
<evidence type="ECO:0000313" key="3">
    <source>
        <dbReference type="Proteomes" id="UP000006906"/>
    </source>
</evidence>
<organism evidence="2 3">
    <name type="scientific">Chlamydomonas reinhardtii</name>
    <name type="common">Chlamydomonas smithii</name>
    <dbReference type="NCBI Taxonomy" id="3055"/>
    <lineage>
        <taxon>Eukaryota</taxon>
        <taxon>Viridiplantae</taxon>
        <taxon>Chlorophyta</taxon>
        <taxon>core chlorophytes</taxon>
        <taxon>Chlorophyceae</taxon>
        <taxon>CS clade</taxon>
        <taxon>Chlamydomonadales</taxon>
        <taxon>Chlamydomonadaceae</taxon>
        <taxon>Chlamydomonas</taxon>
    </lineage>
</organism>
<feature type="compositionally biased region" description="Low complexity" evidence="1">
    <location>
        <begin position="95"/>
        <end position="118"/>
    </location>
</feature>
<dbReference type="RefSeq" id="XP_042927367.1">
    <property type="nucleotide sequence ID" value="XM_043059733.1"/>
</dbReference>
<gene>
    <name evidence="2" type="ORF">CHLRE_02g101786v5</name>
</gene>